<dbReference type="RefSeq" id="WP_099576868.1">
    <property type="nucleotide sequence ID" value="NZ_MJBI02000009.1"/>
</dbReference>
<keyword evidence="2" id="KW-1185">Reference proteome</keyword>
<reference evidence="1 2" key="1">
    <citation type="journal article" date="2018" name="Front. Microbiol.">
        <title>Description and Comparative Genomics of Macrococcus caseolyticus subsp. hominis subsp. nov., Macrococcus goetzii sp. nov., Macrococcus epidermidis sp. nov., and Macrococcus bohemicus sp. nov., Novel Macrococci From Human Clinical Material With Virulence Potential and Suspected Uptake of Foreign DNA by Natural Transformation.</title>
        <authorList>
            <person name="Maslanova I."/>
            <person name="Wertheimer Z."/>
            <person name="Sedlacek I."/>
            <person name="Svec P."/>
            <person name="Indrakova A."/>
            <person name="Kovarovic V."/>
            <person name="Schumann P."/>
            <person name="Sproer C."/>
            <person name="Kralova S."/>
            <person name="Sedo O."/>
            <person name="Kristofova L."/>
            <person name="Vrbovska V."/>
            <person name="Fuzik T."/>
            <person name="Petras P."/>
            <person name="Zdrahal Z."/>
            <person name="Ruzickova V."/>
            <person name="Doskar J."/>
            <person name="Pantucek R."/>
        </authorList>
    </citation>
    <scope>NUCLEOTIDE SEQUENCE [LARGE SCALE GENOMIC DNA]</scope>
    <source>
        <strain evidence="1 2">CCM 4927</strain>
    </source>
</reference>
<name>A0A2G5NXA9_9STAP</name>
<comment type="caution">
    <text evidence="1">The sequence shown here is derived from an EMBL/GenBank/DDBJ whole genome shotgun (WGS) entry which is preliminary data.</text>
</comment>
<evidence type="ECO:0008006" key="3">
    <source>
        <dbReference type="Google" id="ProtNLM"/>
    </source>
</evidence>
<evidence type="ECO:0000313" key="1">
    <source>
        <dbReference type="EMBL" id="RAI79301.1"/>
    </source>
</evidence>
<organism evidence="1 2">
    <name type="scientific">Macrococcoides goetzii</name>
    <dbReference type="NCBI Taxonomy" id="1891097"/>
    <lineage>
        <taxon>Bacteria</taxon>
        <taxon>Bacillati</taxon>
        <taxon>Bacillota</taxon>
        <taxon>Bacilli</taxon>
        <taxon>Bacillales</taxon>
        <taxon>Staphylococcaceae</taxon>
        <taxon>Macrococcoides</taxon>
    </lineage>
</organism>
<dbReference type="AlphaFoldDB" id="A0A2G5NXA9"/>
<proteinExistence type="predicted"/>
<gene>
    <name evidence="1" type="ORF">BFS35_012130</name>
</gene>
<dbReference type="EMBL" id="MJBI02000009">
    <property type="protein sequence ID" value="RAI79301.1"/>
    <property type="molecule type" value="Genomic_DNA"/>
</dbReference>
<accession>A0A2G5NXA9</accession>
<dbReference type="Proteomes" id="UP000229523">
    <property type="component" value="Unassembled WGS sequence"/>
</dbReference>
<protein>
    <recommendedName>
        <fullName evidence="3">HK97 gp10 family phage protein</fullName>
    </recommendedName>
</protein>
<sequence length="131" mass="15533">MPIKVEGLRDLEKQLNVRFGPVHSKRWIDKALLEGAKHIKKAIYDNFDEFKDTGKSQREITISDPMWLNGKRTIKIHWRGPNDRYRIIHLNEFGTIKNPNPKGKGAIDRAIRQSREIYFKTLKSEVERYMR</sequence>
<evidence type="ECO:0000313" key="2">
    <source>
        <dbReference type="Proteomes" id="UP000229523"/>
    </source>
</evidence>